<dbReference type="SUPFAM" id="SSF55781">
    <property type="entry name" value="GAF domain-like"/>
    <property type="match status" value="1"/>
</dbReference>
<gene>
    <name evidence="6" type="ORF">SAMN05421642_13811</name>
</gene>
<proteinExistence type="predicted"/>
<name>A0A239NFZ9_9NOCA</name>
<dbReference type="InterPro" id="IPR050707">
    <property type="entry name" value="HTH_MetabolicPath_Reg"/>
</dbReference>
<dbReference type="Gene3D" id="1.10.10.10">
    <property type="entry name" value="Winged helix-like DNA-binding domain superfamily/Winged helix DNA-binding domain"/>
    <property type="match status" value="1"/>
</dbReference>
<dbReference type="Proteomes" id="UP000198327">
    <property type="component" value="Unassembled WGS sequence"/>
</dbReference>
<dbReference type="OrthoDB" id="9807558at2"/>
<evidence type="ECO:0000259" key="5">
    <source>
        <dbReference type="PROSITE" id="PS51078"/>
    </source>
</evidence>
<dbReference type="SMART" id="SM00346">
    <property type="entry name" value="HTH_ICLR"/>
    <property type="match status" value="1"/>
</dbReference>
<dbReference type="Pfam" id="PF01614">
    <property type="entry name" value="IclR_C"/>
    <property type="match status" value="1"/>
</dbReference>
<evidence type="ECO:0000256" key="2">
    <source>
        <dbReference type="ARBA" id="ARBA00023125"/>
    </source>
</evidence>
<organism evidence="6 7">
    <name type="scientific">Rhodococcoides kyotonense</name>
    <dbReference type="NCBI Taxonomy" id="398843"/>
    <lineage>
        <taxon>Bacteria</taxon>
        <taxon>Bacillati</taxon>
        <taxon>Actinomycetota</taxon>
        <taxon>Actinomycetes</taxon>
        <taxon>Mycobacteriales</taxon>
        <taxon>Nocardiaceae</taxon>
        <taxon>Rhodococcoides</taxon>
    </lineage>
</organism>
<dbReference type="InterPro" id="IPR036390">
    <property type="entry name" value="WH_DNA-bd_sf"/>
</dbReference>
<evidence type="ECO:0000313" key="6">
    <source>
        <dbReference type="EMBL" id="SNT53334.1"/>
    </source>
</evidence>
<reference evidence="7" key="1">
    <citation type="submission" date="2017-06" db="EMBL/GenBank/DDBJ databases">
        <authorList>
            <person name="Varghese N."/>
            <person name="Submissions S."/>
        </authorList>
    </citation>
    <scope>NUCLEOTIDE SEQUENCE [LARGE SCALE GENOMIC DNA]</scope>
    <source>
        <strain evidence="7">JCM 23211</strain>
    </source>
</reference>
<dbReference type="GO" id="GO:0003700">
    <property type="term" value="F:DNA-binding transcription factor activity"/>
    <property type="evidence" value="ECO:0007669"/>
    <property type="project" value="TreeGrafter"/>
</dbReference>
<dbReference type="PROSITE" id="PS51077">
    <property type="entry name" value="HTH_ICLR"/>
    <property type="match status" value="1"/>
</dbReference>
<keyword evidence="3" id="KW-0804">Transcription</keyword>
<dbReference type="PANTHER" id="PTHR30136:SF24">
    <property type="entry name" value="HTH-TYPE TRANSCRIPTIONAL REPRESSOR ALLR"/>
    <property type="match status" value="1"/>
</dbReference>
<dbReference type="InterPro" id="IPR014757">
    <property type="entry name" value="Tscrpt_reg_IclR_C"/>
</dbReference>
<dbReference type="PANTHER" id="PTHR30136">
    <property type="entry name" value="HELIX-TURN-HELIX TRANSCRIPTIONAL REGULATOR, ICLR FAMILY"/>
    <property type="match status" value="1"/>
</dbReference>
<keyword evidence="7" id="KW-1185">Reference proteome</keyword>
<evidence type="ECO:0000256" key="3">
    <source>
        <dbReference type="ARBA" id="ARBA00023163"/>
    </source>
</evidence>
<sequence>MRSVRIAFLALEAVAEQQPISVTDLATHLDLPKTTTHRVLTTLADLGWVRSDGGRYPLWSITAKAANVGSKVVREKDLRAVVLDEMRALAEATGETIHYSIPDRAHVVLIERTEGSNPVQTSATIGTRYPIHATAAGQAILATYSDAECRALVGGEELTPYTEFSITTATDLLAELARVRARGYSCVDRARHVDVSAVGAVVLDHTGVAVGALSISMPAHRVDEHVQLLRGEQVQAAAAAATKRLQQ</sequence>
<feature type="domain" description="IclR-ED" evidence="5">
    <location>
        <begin position="64"/>
        <end position="247"/>
    </location>
</feature>
<keyword evidence="2" id="KW-0238">DNA-binding</keyword>
<dbReference type="InterPro" id="IPR005471">
    <property type="entry name" value="Tscrpt_reg_IclR_N"/>
</dbReference>
<evidence type="ECO:0000259" key="4">
    <source>
        <dbReference type="PROSITE" id="PS51077"/>
    </source>
</evidence>
<dbReference type="SUPFAM" id="SSF46785">
    <property type="entry name" value="Winged helix' DNA-binding domain"/>
    <property type="match status" value="1"/>
</dbReference>
<dbReference type="AlphaFoldDB" id="A0A239NFZ9"/>
<evidence type="ECO:0000313" key="7">
    <source>
        <dbReference type="Proteomes" id="UP000198327"/>
    </source>
</evidence>
<feature type="domain" description="HTH iclR-type" evidence="4">
    <location>
        <begin position="1"/>
        <end position="60"/>
    </location>
</feature>
<accession>A0A239NFZ9</accession>
<dbReference type="RefSeq" id="WP_089252985.1">
    <property type="nucleotide sequence ID" value="NZ_FZOW01000038.1"/>
</dbReference>
<dbReference type="EMBL" id="FZOW01000038">
    <property type="protein sequence ID" value="SNT53334.1"/>
    <property type="molecule type" value="Genomic_DNA"/>
</dbReference>
<dbReference type="GO" id="GO:0003677">
    <property type="term" value="F:DNA binding"/>
    <property type="evidence" value="ECO:0007669"/>
    <property type="project" value="UniProtKB-KW"/>
</dbReference>
<keyword evidence="1" id="KW-0805">Transcription regulation</keyword>
<dbReference type="PROSITE" id="PS51078">
    <property type="entry name" value="ICLR_ED"/>
    <property type="match status" value="1"/>
</dbReference>
<dbReference type="Gene3D" id="3.30.450.40">
    <property type="match status" value="1"/>
</dbReference>
<evidence type="ECO:0000256" key="1">
    <source>
        <dbReference type="ARBA" id="ARBA00023015"/>
    </source>
</evidence>
<dbReference type="InterPro" id="IPR029016">
    <property type="entry name" value="GAF-like_dom_sf"/>
</dbReference>
<dbReference type="Pfam" id="PF09339">
    <property type="entry name" value="HTH_IclR"/>
    <property type="match status" value="1"/>
</dbReference>
<protein>
    <submittedName>
        <fullName evidence="6">IclR family transcriptional regulator, acetate operon repressor</fullName>
    </submittedName>
</protein>
<dbReference type="GO" id="GO:0045892">
    <property type="term" value="P:negative regulation of DNA-templated transcription"/>
    <property type="evidence" value="ECO:0007669"/>
    <property type="project" value="TreeGrafter"/>
</dbReference>
<dbReference type="InterPro" id="IPR036388">
    <property type="entry name" value="WH-like_DNA-bd_sf"/>
</dbReference>